<dbReference type="InterPro" id="IPR024535">
    <property type="entry name" value="RHGA/B-epi-like_pectate_lyase"/>
</dbReference>
<protein>
    <submittedName>
        <fullName evidence="5">Glucan 1,3-beta-glucosidase</fullName>
    </submittedName>
</protein>
<dbReference type="Gene3D" id="2.160.20.10">
    <property type="entry name" value="Single-stranded right-handed beta-helix, Pectin lyase-like"/>
    <property type="match status" value="2"/>
</dbReference>
<dbReference type="CDD" id="cd23668">
    <property type="entry name" value="GH55_beta13glucanase-like"/>
    <property type="match status" value="1"/>
</dbReference>
<feature type="region of interest" description="Disordered" evidence="1">
    <location>
        <begin position="1015"/>
        <end position="1061"/>
    </location>
</feature>
<evidence type="ECO:0000313" key="5">
    <source>
        <dbReference type="EMBL" id="KAF6813879.1"/>
    </source>
</evidence>
<keyword evidence="2" id="KW-0732">Signal</keyword>
<reference evidence="5" key="1">
    <citation type="journal article" date="2020" name="Phytopathology">
        <title>Genome Sequence Resources of Colletotrichum truncatum, C. plurivorum, C. musicola, and C. sojae: Four Species Pathogenic to Soybean (Glycine max).</title>
        <authorList>
            <person name="Rogerio F."/>
            <person name="Boufleur T.R."/>
            <person name="Ciampi-Guillardi M."/>
            <person name="Sukno S.A."/>
            <person name="Thon M.R."/>
            <person name="Massola Junior N.S."/>
            <person name="Baroncelli R."/>
        </authorList>
    </citation>
    <scope>NUCLEOTIDE SEQUENCE</scope>
    <source>
        <strain evidence="5">LFN00145</strain>
    </source>
</reference>
<feature type="region of interest" description="Disordered" evidence="1">
    <location>
        <begin position="1324"/>
        <end position="1363"/>
    </location>
</feature>
<feature type="compositionally biased region" description="Low complexity" evidence="1">
    <location>
        <begin position="1324"/>
        <end position="1336"/>
    </location>
</feature>
<dbReference type="InterPro" id="IPR012334">
    <property type="entry name" value="Pectin_lyas_fold"/>
</dbReference>
<feature type="signal peptide" evidence="2">
    <location>
        <begin position="1"/>
        <end position="23"/>
    </location>
</feature>
<feature type="chain" id="PRO_5034551088" evidence="2">
    <location>
        <begin position="24"/>
        <end position="2415"/>
    </location>
</feature>
<dbReference type="PANTHER" id="PTHR33928">
    <property type="entry name" value="POLYGALACTURONASE QRT3"/>
    <property type="match status" value="1"/>
</dbReference>
<dbReference type="Pfam" id="PF00082">
    <property type="entry name" value="Peptidase_S8"/>
    <property type="match status" value="1"/>
</dbReference>
<dbReference type="InterPro" id="IPR000209">
    <property type="entry name" value="Peptidase_S8/S53_dom"/>
</dbReference>
<feature type="compositionally biased region" description="Low complexity" evidence="1">
    <location>
        <begin position="1032"/>
        <end position="1060"/>
    </location>
</feature>
<feature type="compositionally biased region" description="Basic and acidic residues" evidence="1">
    <location>
        <begin position="1967"/>
        <end position="1976"/>
    </location>
</feature>
<dbReference type="CDD" id="cd00306">
    <property type="entry name" value="Peptidases_S8_S53"/>
    <property type="match status" value="1"/>
</dbReference>
<feature type="compositionally biased region" description="Basic and acidic residues" evidence="1">
    <location>
        <begin position="2171"/>
        <end position="2192"/>
    </location>
</feature>
<feature type="region of interest" description="Disordered" evidence="1">
    <location>
        <begin position="1459"/>
        <end position="1484"/>
    </location>
</feature>
<dbReference type="Pfam" id="PF12708">
    <property type="entry name" value="Pect-lyase_RHGA_epim"/>
    <property type="match status" value="2"/>
</dbReference>
<dbReference type="PANTHER" id="PTHR33928:SF2">
    <property type="entry name" value="PECTATE LYASE SUPERFAMILY PROTEIN DOMAIN-CONTAINING PROTEIN-RELATED"/>
    <property type="match status" value="1"/>
</dbReference>
<proteinExistence type="predicted"/>
<sequence>MASLRRLLVSLLLLGGSPAVSVAQTDDEWRKLEQPARLESFPVEFRQPPPATPDYMVDNTGNKRGVAPIKGQYNGPVWRESGSFEGYMKKLAEKKAAGLLPNSTTGGPPVHTNSSKLQNRQGGSFWLPSLGPLGKAPHAGDGYVFYRNVLDYGADNTGATNTEEAINAAIIDGDRCGEECGNTFVLGALIYFPPGTYKVCTPVIQYYLTQFVGDPHDRPIIKGCDEFTGIALMDVDPYVPNIAQPDGTGVNWYINQNQFFRQIRNFIFDLTEMPLATDEHDQQLVPTGIHWQVSQACSLQNLLFRMPTAGSGGDPPTHVGIFTENGSGGFVSDLEFEGGAIGWRVGSQQYTATSLKFRGCITAVQMVWDWGFNWHKIDIEGGSIAFNISGRGGIDGQGIGSVSIIDSTVSNVPIGILTNDHPDAPPNIVIDNSVFNNVGAIVIVEGGDTLLEGGSTTIDLWAHGRRYIGGEGERVTGHVSNRPRKPDALLDGSGKLFTRLRPQYEDLPASSFLVATENGCSNDGTGDNTAAVNAFLQRAAGAGQVAYFPAGIYSVQGTVTFPSGSKIQGTGWSQIQATGSYFDDMANPQVVVRVGEKGDVGTMEIVDMLFTVKGPTAGAIMMEWNIHESSQGAAALWDSHIRVGGGIGTDLDVATCPKFSNKEVCICVSMLLHITTDASAYLENFWAWVADHDNDMSLYWELDSSKSQIALFGARGVLVESQGPVWIYGSGSEHVIFYQYEMLGAKDVYLGHIQTESPYMQPNPVSPSPMENALGVFPGDPDWADCDGSETCEMAWGLRIIDSEGIMLHSAGLYSWFNDYTQGCLDTENCQQKAMEVRGSKDVSIFNIFSKAVEEIGTGNGAGSSIALEGNQQGYTSEVSFWFPEDGDPGGDVIYIGPEVYQSHTAQCEAPPCVFVMPHNTLPSATTISVSPYTTELEVGASQGGSFVVTTTTVTITVGQIVTSVVPVSNHNITRGETPGAPFYVTPSVTFSPMGVPVTKPNGVVTTRSVTLPPWPQIMSWPGGGSGGGQNPGPSGSGDVSSRTSRPGGTMGPPGTVTFPEAQPVEPSAYFFCPPERQFVEVGDYDAIITLSGCTAPTTLFWNCLATATVEIAEPTTVDFSLGCTRWTGTGTSEPIPTMTDYPPGAELEWVEEDGDDDDDDDTSTCELWFFFICINWGRVKIGGWRWNFPGPVVITGPPPIKWPPGVTVKGNLPGPWPPVTIGRDGKPTLPPRQPTNCETQEAEICSTSTFISTTVIDGSTSTVTSSATTTCDTIRGCVLPDGDYDTTSRTGGQCAFNPAMRTAAPAVSAVPTEVVFTTATASPSASIESAASSEENAGRNVTARSSRVLRKRADEPPPAGRDHALIWLWSPENEDEVNTVIQHITDYNSAGESYTPKLVTAKDAWSGAADNAWDENAQRSDWTPLIVVPNMQLCHMEELLDNVPSMILDIYGMYYRNKNGPPPPPPDSDDDSDRLPSTGSAQTLRKDKRDIEDFYGIGWELSQIAIAPGDPWDIAWQPGSGGAGMPYFADSSFGAGQIVYILEDDILDSHVEFEDDWSDQFAPDTFYNRGPIVKIPEFDWGLPNSNGPANVEHGTGVASKAVGWYLGMAKRAQLVVVQDRSLEPADPNNKIWQRRLEIWVRVYNDVRRRYAQDPSVRGKIVISASFGYDDYLSNFPPLMIKRWRDIMKMLDRLDVVIVCAAHNQYQQLGNTFPGVPDLFANPDEGTDLSSNMVLVGGTDAAGRIGAHSPYDDWLVMAPGYSSFVADEQGIAPGVTGNSYAAPLVAGIVAYWRGLPNLANGWDVELQDPSNVKKLLMYMQRVIEPDNLPDYLADNIDAEISIPANFDTSNVREIASIWTGQVGEENCLQDPSIHPSCPKGRLADLLPRGAGCAQPGSNGNKIAARDGTVCVIRGGTGGGDGPGSGIGDPITYSPGPASPTCVPGSPGCGTLCTGFYCVPSPSGFPPDRWDPEDPAHRPTSRPSPTTRPTLPPLPTQTTSCAYPTPTTICNGSGGRQVCITSTACGPPLTLPPLPSQTSCASYKPTTICNGSGNQHVCETTSVCAETSGAYSGPGCRSYTSTRICNGSGDCVEDNICVPSHAPCAGWATIGSALCTDANYPYCLGTTSYVLCARPAKTDAVEARQATPATAEAVATEAPVPRYRRAQILEQEREQERERKQEEVMPQAARDDGPPAPAGDNAGVLQAMVAKAASVLLDDVSINNSTSAVAEAALLHARQDNAWDCSGGCAAYPRCNLCAKVVNRVCVQAFVTVTMSAIDTDVKLDIIADGELACTTTLSCLTIDSSDCFGNGDVGEIDCGNGNKILAWGNGLSTVKFHSGKTPEQPYYLYLGQDGNDEWYPCDVSRRMIAICVDAMWSAWDGSCSGMSTREAALRKRAEIGAPRDLEFREPLGLGR</sequence>
<keyword evidence="6" id="KW-1185">Reference proteome</keyword>
<name>A0A8H6JIJ9_9PEZI</name>
<dbReference type="GO" id="GO:0004252">
    <property type="term" value="F:serine-type endopeptidase activity"/>
    <property type="evidence" value="ECO:0007669"/>
    <property type="project" value="InterPro"/>
</dbReference>
<evidence type="ECO:0000259" key="4">
    <source>
        <dbReference type="Pfam" id="PF12708"/>
    </source>
</evidence>
<dbReference type="GO" id="GO:0004650">
    <property type="term" value="F:polygalacturonase activity"/>
    <property type="evidence" value="ECO:0007669"/>
    <property type="project" value="InterPro"/>
</dbReference>
<feature type="domain" description="Rhamnogalacturonase A/B/Epimerase-like pectate lyase" evidence="4">
    <location>
        <begin position="146"/>
        <end position="381"/>
    </location>
</feature>
<dbReference type="InterPro" id="IPR036852">
    <property type="entry name" value="Peptidase_S8/S53_dom_sf"/>
</dbReference>
<dbReference type="SUPFAM" id="SSF51126">
    <property type="entry name" value="Pectin lyase-like"/>
    <property type="match status" value="2"/>
</dbReference>
<feature type="compositionally biased region" description="Basic and acidic residues" evidence="1">
    <location>
        <begin position="1352"/>
        <end position="1363"/>
    </location>
</feature>
<dbReference type="InterPro" id="IPR039279">
    <property type="entry name" value="QRT3-like"/>
</dbReference>
<comment type="caution">
    <text evidence="5">The sequence shown here is derived from an EMBL/GenBank/DDBJ whole genome shotgun (WGS) entry which is preliminary data.</text>
</comment>
<dbReference type="InterPro" id="IPR011050">
    <property type="entry name" value="Pectin_lyase_fold/virulence"/>
</dbReference>
<organism evidence="5 6">
    <name type="scientific">Colletotrichum plurivorum</name>
    <dbReference type="NCBI Taxonomy" id="2175906"/>
    <lineage>
        <taxon>Eukaryota</taxon>
        <taxon>Fungi</taxon>
        <taxon>Dikarya</taxon>
        <taxon>Ascomycota</taxon>
        <taxon>Pezizomycotina</taxon>
        <taxon>Sordariomycetes</taxon>
        <taxon>Hypocreomycetidae</taxon>
        <taxon>Glomerellales</taxon>
        <taxon>Glomerellaceae</taxon>
        <taxon>Colletotrichum</taxon>
        <taxon>Colletotrichum orchidearum species complex</taxon>
    </lineage>
</organism>
<feature type="region of interest" description="Disordered" evidence="1">
    <location>
        <begin position="2171"/>
        <end position="2200"/>
    </location>
</feature>
<dbReference type="Gene3D" id="3.40.50.200">
    <property type="entry name" value="Peptidase S8/S53 domain"/>
    <property type="match status" value="1"/>
</dbReference>
<dbReference type="EMBL" id="WIGO01000394">
    <property type="protein sequence ID" value="KAF6813879.1"/>
    <property type="molecule type" value="Genomic_DNA"/>
</dbReference>
<evidence type="ECO:0000256" key="2">
    <source>
        <dbReference type="SAM" id="SignalP"/>
    </source>
</evidence>
<feature type="compositionally biased region" description="Gly residues" evidence="1">
    <location>
        <begin position="1022"/>
        <end position="1031"/>
    </location>
</feature>
<feature type="domain" description="Rhamnogalacturonase A/B/Epimerase-like pectate lyase" evidence="4">
    <location>
        <begin position="516"/>
        <end position="581"/>
    </location>
</feature>
<evidence type="ECO:0000259" key="3">
    <source>
        <dbReference type="Pfam" id="PF00082"/>
    </source>
</evidence>
<feature type="region of interest" description="Disordered" evidence="1">
    <location>
        <begin position="1967"/>
        <end position="1998"/>
    </location>
</feature>
<evidence type="ECO:0000313" key="6">
    <source>
        <dbReference type="Proteomes" id="UP000654918"/>
    </source>
</evidence>
<feature type="domain" description="Peptidase S8/S53" evidence="3">
    <location>
        <begin position="1535"/>
        <end position="1797"/>
    </location>
</feature>
<gene>
    <name evidence="5" type="ORF">CPLU01_14541</name>
</gene>
<accession>A0A8H6JIJ9</accession>
<dbReference type="GO" id="GO:0006508">
    <property type="term" value="P:proteolysis"/>
    <property type="evidence" value="ECO:0007669"/>
    <property type="project" value="InterPro"/>
</dbReference>
<evidence type="ECO:0000256" key="1">
    <source>
        <dbReference type="SAM" id="MobiDB-lite"/>
    </source>
</evidence>
<dbReference type="SUPFAM" id="SSF52743">
    <property type="entry name" value="Subtilisin-like"/>
    <property type="match status" value="1"/>
</dbReference>
<dbReference type="Proteomes" id="UP000654918">
    <property type="component" value="Unassembled WGS sequence"/>
</dbReference>